<evidence type="ECO:0000256" key="1">
    <source>
        <dbReference type="SAM" id="MobiDB-lite"/>
    </source>
</evidence>
<dbReference type="Proteomes" id="UP001360953">
    <property type="component" value="Unassembled WGS sequence"/>
</dbReference>
<feature type="compositionally biased region" description="Basic and acidic residues" evidence="1">
    <location>
        <begin position="238"/>
        <end position="248"/>
    </location>
</feature>
<keyword evidence="2" id="KW-1133">Transmembrane helix</keyword>
<dbReference type="EMBL" id="JBBPEH010000014">
    <property type="protein sequence ID" value="KAK7530217.1"/>
    <property type="molecule type" value="Genomic_DNA"/>
</dbReference>
<evidence type="ECO:0000313" key="4">
    <source>
        <dbReference type="Proteomes" id="UP001360953"/>
    </source>
</evidence>
<reference evidence="3 4" key="1">
    <citation type="submission" date="2024-04" db="EMBL/GenBank/DDBJ databases">
        <title>Phyllosticta paracitricarpa is synonymous to the EU quarantine fungus P. citricarpa based on phylogenomic analyses.</title>
        <authorList>
            <consortium name="Lawrence Berkeley National Laboratory"/>
            <person name="Van ingen-buijs V.A."/>
            <person name="Van westerhoven A.C."/>
            <person name="Haridas S."/>
            <person name="Skiadas P."/>
            <person name="Martin F."/>
            <person name="Groenewald J.Z."/>
            <person name="Crous P.W."/>
            <person name="Seidl M.F."/>
        </authorList>
    </citation>
    <scope>NUCLEOTIDE SEQUENCE [LARGE SCALE GENOMIC DNA]</scope>
    <source>
        <strain evidence="3 4">CPC 17464</strain>
    </source>
</reference>
<feature type="compositionally biased region" description="Polar residues" evidence="1">
    <location>
        <begin position="251"/>
        <end position="266"/>
    </location>
</feature>
<evidence type="ECO:0000313" key="3">
    <source>
        <dbReference type="EMBL" id="KAK7530217.1"/>
    </source>
</evidence>
<feature type="region of interest" description="Disordered" evidence="1">
    <location>
        <begin position="130"/>
        <end position="173"/>
    </location>
</feature>
<dbReference type="RefSeq" id="XP_066650456.1">
    <property type="nucleotide sequence ID" value="XM_066794077.1"/>
</dbReference>
<accession>A0ABR1L4Q3</accession>
<evidence type="ECO:0000256" key="2">
    <source>
        <dbReference type="SAM" id="Phobius"/>
    </source>
</evidence>
<feature type="transmembrane region" description="Helical" evidence="2">
    <location>
        <begin position="38"/>
        <end position="63"/>
    </location>
</feature>
<keyword evidence="4" id="KW-1185">Reference proteome</keyword>
<sequence>MNQAPFHVFAIFSSTCSQDKTSGRPRAAGGIRKKKKKIIVPIIVGVGGGLVVPKLHNSIALLFSSLLHMPRPCRACLPQLIVSRPSVRPSIEARKIERWKCCIVYSKSKRKAKLQQSKDNIDKRERNKRAQLLSIPPHPHHTSSTHSSHHYYQRDKTAATTGKAHQAARGTTRRGVVAASWEYYTGCLLKEESKRRESGRERERRERERSSSSSTTPSQTPSRCKKPFPPKPKSSKNAQEEEKVDYAEPPRTTQKTISGNACRQNA</sequence>
<proteinExistence type="predicted"/>
<dbReference type="GeneID" id="92026983"/>
<comment type="caution">
    <text evidence="3">The sequence shown here is derived from an EMBL/GenBank/DDBJ whole genome shotgun (WGS) entry which is preliminary data.</text>
</comment>
<feature type="region of interest" description="Disordered" evidence="1">
    <location>
        <begin position="192"/>
        <end position="266"/>
    </location>
</feature>
<keyword evidence="2" id="KW-0472">Membrane</keyword>
<gene>
    <name evidence="3" type="ORF">J3D65DRAFT_150072</name>
</gene>
<organism evidence="3 4">
    <name type="scientific">Phyllosticta citribraziliensis</name>
    <dbReference type="NCBI Taxonomy" id="989973"/>
    <lineage>
        <taxon>Eukaryota</taxon>
        <taxon>Fungi</taxon>
        <taxon>Dikarya</taxon>
        <taxon>Ascomycota</taxon>
        <taxon>Pezizomycotina</taxon>
        <taxon>Dothideomycetes</taxon>
        <taxon>Dothideomycetes incertae sedis</taxon>
        <taxon>Botryosphaeriales</taxon>
        <taxon>Phyllostictaceae</taxon>
        <taxon>Phyllosticta</taxon>
    </lineage>
</organism>
<name>A0ABR1L4Q3_9PEZI</name>
<feature type="compositionally biased region" description="Basic residues" evidence="1">
    <location>
        <begin position="138"/>
        <end position="151"/>
    </location>
</feature>
<feature type="compositionally biased region" description="Basic and acidic residues" evidence="1">
    <location>
        <begin position="192"/>
        <end position="210"/>
    </location>
</feature>
<protein>
    <submittedName>
        <fullName evidence="3">Uncharacterized protein</fullName>
    </submittedName>
</protein>
<keyword evidence="2" id="KW-0812">Transmembrane</keyword>